<keyword evidence="1 2" id="KW-0732">Signal</keyword>
<evidence type="ECO:0000313" key="6">
    <source>
        <dbReference type="Proteomes" id="UP001237642"/>
    </source>
</evidence>
<dbReference type="InterPro" id="IPR009880">
    <property type="entry name" value="Glyoxal_oxidase_N"/>
</dbReference>
<organism evidence="5 6">
    <name type="scientific">Heracleum sosnowskyi</name>
    <dbReference type="NCBI Taxonomy" id="360622"/>
    <lineage>
        <taxon>Eukaryota</taxon>
        <taxon>Viridiplantae</taxon>
        <taxon>Streptophyta</taxon>
        <taxon>Embryophyta</taxon>
        <taxon>Tracheophyta</taxon>
        <taxon>Spermatophyta</taxon>
        <taxon>Magnoliopsida</taxon>
        <taxon>eudicotyledons</taxon>
        <taxon>Gunneridae</taxon>
        <taxon>Pentapetalae</taxon>
        <taxon>asterids</taxon>
        <taxon>campanulids</taxon>
        <taxon>Apiales</taxon>
        <taxon>Apiaceae</taxon>
        <taxon>Apioideae</taxon>
        <taxon>apioid superclade</taxon>
        <taxon>Tordylieae</taxon>
        <taxon>Tordyliinae</taxon>
        <taxon>Heracleum</taxon>
    </lineage>
</organism>
<evidence type="ECO:0000256" key="1">
    <source>
        <dbReference type="ARBA" id="ARBA00022729"/>
    </source>
</evidence>
<dbReference type="InterPro" id="IPR037293">
    <property type="entry name" value="Gal_Oxidase_central_sf"/>
</dbReference>
<dbReference type="Gene3D" id="2.130.10.80">
    <property type="entry name" value="Galactose oxidase/kelch, beta-propeller"/>
    <property type="match status" value="1"/>
</dbReference>
<dbReference type="InterPro" id="IPR013783">
    <property type="entry name" value="Ig-like_fold"/>
</dbReference>
<dbReference type="Gene3D" id="2.60.40.10">
    <property type="entry name" value="Immunoglobulins"/>
    <property type="match status" value="1"/>
</dbReference>
<evidence type="ECO:0000259" key="3">
    <source>
        <dbReference type="Pfam" id="PF07250"/>
    </source>
</evidence>
<evidence type="ECO:0000259" key="4">
    <source>
        <dbReference type="Pfam" id="PF09118"/>
    </source>
</evidence>
<feature type="domain" description="Glyoxal oxidase N-terminal" evidence="3">
    <location>
        <begin position="88"/>
        <end position="485"/>
    </location>
</feature>
<feature type="domain" description="Galactose oxidase-like Early set" evidence="4">
    <location>
        <begin position="495"/>
        <end position="600"/>
    </location>
</feature>
<reference evidence="5" key="1">
    <citation type="submission" date="2023-02" db="EMBL/GenBank/DDBJ databases">
        <title>Genome of toxic invasive species Heracleum sosnowskyi carries increased number of genes despite the absence of recent whole-genome duplications.</title>
        <authorList>
            <person name="Schelkunov M."/>
            <person name="Shtratnikova V."/>
            <person name="Makarenko M."/>
            <person name="Klepikova A."/>
            <person name="Omelchenko D."/>
            <person name="Novikova G."/>
            <person name="Obukhova E."/>
            <person name="Bogdanov V."/>
            <person name="Penin A."/>
            <person name="Logacheva M."/>
        </authorList>
    </citation>
    <scope>NUCLEOTIDE SEQUENCE</scope>
    <source>
        <strain evidence="5">Hsosn_3</strain>
        <tissue evidence="5">Leaf</tissue>
    </source>
</reference>
<dbReference type="Pfam" id="PF09118">
    <property type="entry name" value="GO-like_E_set"/>
    <property type="match status" value="1"/>
</dbReference>
<keyword evidence="6" id="KW-1185">Reference proteome</keyword>
<sequence length="606" mass="66906">MAPLLKPLLLFPLLLISSVVATNTSDHALSKSVSLKVGGGIFGLFHPTFPFPGNAPATKNPKGVGADFKTEWTGNWRVTVENVGVSAMQLQLMPNNKVVWFDTTALGDSARRLTPAGNCPINFEKGYPDCFAHALAYDVDSDETKALDIKSDPWCSTGSLSAEGSLIGVGGYFKGNRAIRIHKPCDNCNFEEKSDVLGSERWYASQQILEDGRLVIVGGRRSFSYEIIPSNTLNFPVKQFDFPFLQETTDLVENNLYPFLYLTPEGNLFLFANDRAIIFNPDTAKIIREFPRLPGGARNYPASGMSALLPIQLDAQDPLNVNVEVLVCGGNTKDAFSHVDKVLKPKPKGVFIPALQDCGRISITANEPKWEIEMMKSPRIMGDMLILPTGDLILLSGAKKGTAGWWNADVPNLTPELYMPKKKNGQRFKNLKATKIPRMYHSSSAVLPNGEVLVAGSNENNRYVFPGDGERFVTELRVEKFTPPYLDPKLDQYKPIINEAITPKKLRYGQKFTMPFSFNAASDANVGLRDTDLKVTMLSPPFTTHGYSQQQRMLVLGTVQVTNTAITVAAPKNGRIAPPGYYMLFLVHRGVPSRGVWVQIKNSNRL</sequence>
<dbReference type="PANTHER" id="PTHR32208:SF93">
    <property type="entry name" value="ALDEHYDE OXIDASE GLOX1"/>
    <property type="match status" value="1"/>
</dbReference>
<dbReference type="Proteomes" id="UP001237642">
    <property type="component" value="Unassembled WGS sequence"/>
</dbReference>
<comment type="caution">
    <text evidence="5">The sequence shown here is derived from an EMBL/GenBank/DDBJ whole genome shotgun (WGS) entry which is preliminary data.</text>
</comment>
<feature type="signal peptide" evidence="2">
    <location>
        <begin position="1"/>
        <end position="21"/>
    </location>
</feature>
<dbReference type="AlphaFoldDB" id="A0AAD8I409"/>
<gene>
    <name evidence="5" type="ORF">POM88_024381</name>
</gene>
<dbReference type="SUPFAM" id="SSF81296">
    <property type="entry name" value="E set domains"/>
    <property type="match status" value="1"/>
</dbReference>
<feature type="chain" id="PRO_5042261354" evidence="2">
    <location>
        <begin position="22"/>
        <end position="606"/>
    </location>
</feature>
<evidence type="ECO:0000313" key="5">
    <source>
        <dbReference type="EMBL" id="KAK1377637.1"/>
    </source>
</evidence>
<dbReference type="Pfam" id="PF07250">
    <property type="entry name" value="Glyoxal_oxid_N"/>
    <property type="match status" value="1"/>
</dbReference>
<name>A0AAD8I409_9APIA</name>
<dbReference type="EMBL" id="JAUIZM010000006">
    <property type="protein sequence ID" value="KAK1377637.1"/>
    <property type="molecule type" value="Genomic_DNA"/>
</dbReference>
<dbReference type="SUPFAM" id="SSF50965">
    <property type="entry name" value="Galactose oxidase, central domain"/>
    <property type="match status" value="1"/>
</dbReference>
<dbReference type="PANTHER" id="PTHR32208">
    <property type="entry name" value="SECRETED PROTEIN-RELATED"/>
    <property type="match status" value="1"/>
</dbReference>
<accession>A0AAD8I409</accession>
<dbReference type="InterPro" id="IPR015202">
    <property type="entry name" value="GO-like_E_set"/>
</dbReference>
<protein>
    <submittedName>
        <fullName evidence="5">Galactose oxidase/kelch, beta-propeller</fullName>
    </submittedName>
</protein>
<proteinExistence type="predicted"/>
<dbReference type="InterPro" id="IPR011043">
    <property type="entry name" value="Gal_Oxase/kelch_b-propeller"/>
</dbReference>
<dbReference type="InterPro" id="IPR014756">
    <property type="entry name" value="Ig_E-set"/>
</dbReference>
<dbReference type="CDD" id="cd02851">
    <property type="entry name" value="E_set_GO_C"/>
    <property type="match status" value="1"/>
</dbReference>
<reference evidence="5" key="2">
    <citation type="submission" date="2023-05" db="EMBL/GenBank/DDBJ databases">
        <authorList>
            <person name="Schelkunov M.I."/>
        </authorList>
    </citation>
    <scope>NUCLEOTIDE SEQUENCE</scope>
    <source>
        <strain evidence="5">Hsosn_3</strain>
        <tissue evidence="5">Leaf</tissue>
    </source>
</reference>
<evidence type="ECO:0000256" key="2">
    <source>
        <dbReference type="SAM" id="SignalP"/>
    </source>
</evidence>